<proteinExistence type="predicted"/>
<dbReference type="AlphaFoldDB" id="A0A5J4R0H9"/>
<reference evidence="1" key="1">
    <citation type="submission" date="2019-03" db="EMBL/GenBank/DDBJ databases">
        <title>Single cell metagenomics reveals metabolic interactions within the superorganism composed of flagellate Streblomastix strix and complex community of Bacteroidetes bacteria on its surface.</title>
        <authorList>
            <person name="Treitli S.C."/>
            <person name="Kolisko M."/>
            <person name="Husnik F."/>
            <person name="Keeling P."/>
            <person name="Hampl V."/>
        </authorList>
    </citation>
    <scope>NUCLEOTIDE SEQUENCE</scope>
    <source>
        <strain evidence="1">STM</strain>
    </source>
</reference>
<accession>A0A5J4R0H9</accession>
<sequence>MFHIIQQTLLIPFDGEKIMTSLINYLLCYSGLGSNGVYGNYRIN</sequence>
<organism evidence="1">
    <name type="scientific">termite gut metagenome</name>
    <dbReference type="NCBI Taxonomy" id="433724"/>
    <lineage>
        <taxon>unclassified sequences</taxon>
        <taxon>metagenomes</taxon>
        <taxon>organismal metagenomes</taxon>
    </lineage>
</organism>
<comment type="caution">
    <text evidence="1">The sequence shown here is derived from an EMBL/GenBank/DDBJ whole genome shotgun (WGS) entry which is preliminary data.</text>
</comment>
<dbReference type="EMBL" id="SNRY01002059">
    <property type="protein sequence ID" value="KAA6327038.1"/>
    <property type="molecule type" value="Genomic_DNA"/>
</dbReference>
<name>A0A5J4R0H9_9ZZZZ</name>
<evidence type="ECO:0000313" key="1">
    <source>
        <dbReference type="EMBL" id="KAA6327038.1"/>
    </source>
</evidence>
<protein>
    <submittedName>
        <fullName evidence="1">Uncharacterized protein</fullName>
    </submittedName>
</protein>
<gene>
    <name evidence="1" type="ORF">EZS27_023933</name>
</gene>